<sequence length="94" mass="10033">MAEDRKVVLARITGRVQGVSFRAWTRSEAEALGLSGWVRNEADGSVVALIVGTKIAVSHMVERLHVGPAGASVEQVYVEDADPGFAPRGFRITG</sequence>
<dbReference type="OrthoDB" id="5295388at2"/>
<reference evidence="8" key="1">
    <citation type="submission" date="2020-04" db="EMBL/GenBank/DDBJ databases">
        <title>Nitratireductor sp. nov. isolated from mangrove soil.</title>
        <authorList>
            <person name="Ye Y."/>
        </authorList>
    </citation>
    <scope>NUCLEOTIDE SEQUENCE</scope>
    <source>
        <strain evidence="8">SY7</strain>
    </source>
</reference>
<organism evidence="8 9">
    <name type="scientific">Nitratireductor mangrovi</name>
    <dbReference type="NCBI Taxonomy" id="2599600"/>
    <lineage>
        <taxon>Bacteria</taxon>
        <taxon>Pseudomonadati</taxon>
        <taxon>Pseudomonadota</taxon>
        <taxon>Alphaproteobacteria</taxon>
        <taxon>Hyphomicrobiales</taxon>
        <taxon>Phyllobacteriaceae</taxon>
        <taxon>Nitratireductor</taxon>
    </lineage>
</organism>
<dbReference type="AlphaFoldDB" id="A0A5B8L1U2"/>
<dbReference type="GO" id="GO:0003998">
    <property type="term" value="F:acylphosphatase activity"/>
    <property type="evidence" value="ECO:0007669"/>
    <property type="project" value="UniProtKB-EC"/>
</dbReference>
<evidence type="ECO:0000256" key="4">
    <source>
        <dbReference type="PROSITE-ProRule" id="PRU00520"/>
    </source>
</evidence>
<feature type="domain" description="Acylphosphatase-like" evidence="7">
    <location>
        <begin position="7"/>
        <end position="94"/>
    </location>
</feature>
<dbReference type="KEGG" id="niy:FQ775_15490"/>
<comment type="similarity">
    <text evidence="1 6">Belongs to the acylphosphatase family.</text>
</comment>
<evidence type="ECO:0000256" key="1">
    <source>
        <dbReference type="ARBA" id="ARBA00005614"/>
    </source>
</evidence>
<dbReference type="InterPro" id="IPR020456">
    <property type="entry name" value="Acylphosphatase"/>
</dbReference>
<dbReference type="PANTHER" id="PTHR47268">
    <property type="entry name" value="ACYLPHOSPHATASE"/>
    <property type="match status" value="1"/>
</dbReference>
<dbReference type="PROSITE" id="PS51160">
    <property type="entry name" value="ACYLPHOSPHATASE_3"/>
    <property type="match status" value="1"/>
</dbReference>
<dbReference type="PRINTS" id="PR00112">
    <property type="entry name" value="ACYLPHPHTASE"/>
</dbReference>
<accession>A0A5B8L1U2</accession>
<comment type="catalytic activity">
    <reaction evidence="3 4 5">
        <text>an acyl phosphate + H2O = a carboxylate + phosphate + H(+)</text>
        <dbReference type="Rhea" id="RHEA:14965"/>
        <dbReference type="ChEBI" id="CHEBI:15377"/>
        <dbReference type="ChEBI" id="CHEBI:15378"/>
        <dbReference type="ChEBI" id="CHEBI:29067"/>
        <dbReference type="ChEBI" id="CHEBI:43474"/>
        <dbReference type="ChEBI" id="CHEBI:59918"/>
        <dbReference type="EC" id="3.6.1.7"/>
    </reaction>
</comment>
<name>A0A5B8L1U2_9HYPH</name>
<dbReference type="Proteomes" id="UP000321389">
    <property type="component" value="Chromosome"/>
</dbReference>
<keyword evidence="4 5" id="KW-0378">Hydrolase</keyword>
<dbReference type="EC" id="3.6.1.7" evidence="2 4"/>
<dbReference type="SUPFAM" id="SSF54975">
    <property type="entry name" value="Acylphosphatase/BLUF domain-like"/>
    <property type="match status" value="1"/>
</dbReference>
<dbReference type="EMBL" id="CP042301">
    <property type="protein sequence ID" value="QDZ01660.1"/>
    <property type="molecule type" value="Genomic_DNA"/>
</dbReference>
<evidence type="ECO:0000313" key="9">
    <source>
        <dbReference type="Proteomes" id="UP000321389"/>
    </source>
</evidence>
<dbReference type="PROSITE" id="PS00150">
    <property type="entry name" value="ACYLPHOSPHATASE_1"/>
    <property type="match status" value="1"/>
</dbReference>
<evidence type="ECO:0000256" key="5">
    <source>
        <dbReference type="RuleBase" id="RU000553"/>
    </source>
</evidence>
<dbReference type="InterPro" id="IPR001792">
    <property type="entry name" value="Acylphosphatase-like_dom"/>
</dbReference>
<evidence type="ECO:0000256" key="6">
    <source>
        <dbReference type="RuleBase" id="RU004168"/>
    </source>
</evidence>
<gene>
    <name evidence="8" type="ORF">FQ775_15490</name>
</gene>
<proteinExistence type="inferred from homology"/>
<dbReference type="NCBIfam" id="NF010999">
    <property type="entry name" value="PRK14425.1"/>
    <property type="match status" value="1"/>
</dbReference>
<protein>
    <recommendedName>
        <fullName evidence="2 4">Acylphosphatase</fullName>
        <ecNumber evidence="2 4">3.6.1.7</ecNumber>
    </recommendedName>
</protein>
<evidence type="ECO:0000313" key="8">
    <source>
        <dbReference type="EMBL" id="QDZ01660.1"/>
    </source>
</evidence>
<dbReference type="Pfam" id="PF00708">
    <property type="entry name" value="Acylphosphatase"/>
    <property type="match status" value="1"/>
</dbReference>
<keyword evidence="9" id="KW-1185">Reference proteome</keyword>
<feature type="active site" evidence="4">
    <location>
        <position position="22"/>
    </location>
</feature>
<dbReference type="InterPro" id="IPR036046">
    <property type="entry name" value="Acylphosphatase-like_dom_sf"/>
</dbReference>
<dbReference type="InterPro" id="IPR017968">
    <property type="entry name" value="Acylphosphatase_CS"/>
</dbReference>
<feature type="active site" evidence="4">
    <location>
        <position position="40"/>
    </location>
</feature>
<dbReference type="RefSeq" id="WP_146300301.1">
    <property type="nucleotide sequence ID" value="NZ_CP042301.2"/>
</dbReference>
<evidence type="ECO:0000256" key="3">
    <source>
        <dbReference type="ARBA" id="ARBA00047645"/>
    </source>
</evidence>
<evidence type="ECO:0000256" key="2">
    <source>
        <dbReference type="ARBA" id="ARBA00012150"/>
    </source>
</evidence>
<dbReference type="PROSITE" id="PS00151">
    <property type="entry name" value="ACYLPHOSPHATASE_2"/>
    <property type="match status" value="1"/>
</dbReference>
<dbReference type="PANTHER" id="PTHR47268:SF4">
    <property type="entry name" value="ACYLPHOSPHATASE"/>
    <property type="match status" value="1"/>
</dbReference>
<dbReference type="Gene3D" id="3.30.70.100">
    <property type="match status" value="1"/>
</dbReference>
<evidence type="ECO:0000259" key="7">
    <source>
        <dbReference type="PROSITE" id="PS51160"/>
    </source>
</evidence>